<evidence type="ECO:0000256" key="1">
    <source>
        <dbReference type="SAM" id="Coils"/>
    </source>
</evidence>
<dbReference type="RefSeq" id="XP_001300767.1">
    <property type="nucleotide sequence ID" value="XM_001300766.1"/>
</dbReference>
<dbReference type="EMBL" id="DS114390">
    <property type="protein sequence ID" value="EAX87837.1"/>
    <property type="molecule type" value="Genomic_DNA"/>
</dbReference>
<organism evidence="2 3">
    <name type="scientific">Trichomonas vaginalis (strain ATCC PRA-98 / G3)</name>
    <dbReference type="NCBI Taxonomy" id="412133"/>
    <lineage>
        <taxon>Eukaryota</taxon>
        <taxon>Metamonada</taxon>
        <taxon>Parabasalia</taxon>
        <taxon>Trichomonadida</taxon>
        <taxon>Trichomonadidae</taxon>
        <taxon>Trichomonas</taxon>
    </lineage>
</organism>
<protein>
    <submittedName>
        <fullName evidence="2">Uncharacterized protein</fullName>
    </submittedName>
</protein>
<gene>
    <name evidence="2" type="ORF">TVAG_365100</name>
</gene>
<dbReference type="GO" id="GO:0000793">
    <property type="term" value="C:condensed chromosome"/>
    <property type="evidence" value="ECO:0000318"/>
    <property type="project" value="GO_Central"/>
</dbReference>
<name>A2G4T1_TRIV3</name>
<dbReference type="GO" id="GO:0000785">
    <property type="term" value="C:chromatin"/>
    <property type="evidence" value="ECO:0000318"/>
    <property type="project" value="GO_Central"/>
</dbReference>
<evidence type="ECO:0000313" key="3">
    <source>
        <dbReference type="Proteomes" id="UP000001542"/>
    </source>
</evidence>
<reference evidence="2" key="1">
    <citation type="submission" date="2006-10" db="EMBL/GenBank/DDBJ databases">
        <authorList>
            <person name="Amadeo P."/>
            <person name="Zhao Q."/>
            <person name="Wortman J."/>
            <person name="Fraser-Liggett C."/>
            <person name="Carlton J."/>
        </authorList>
    </citation>
    <scope>NUCLEOTIDE SEQUENCE</scope>
    <source>
        <strain evidence="2">G3</strain>
    </source>
</reference>
<keyword evidence="3" id="KW-1185">Reference proteome</keyword>
<dbReference type="Proteomes" id="UP000001542">
    <property type="component" value="Unassembled WGS sequence"/>
</dbReference>
<dbReference type="AlphaFoldDB" id="A2G4T1"/>
<dbReference type="SMR" id="A2G4T1"/>
<dbReference type="KEGG" id="tva:4745490"/>
<reference evidence="2" key="2">
    <citation type="journal article" date="2007" name="Science">
        <title>Draft genome sequence of the sexually transmitted pathogen Trichomonas vaginalis.</title>
        <authorList>
            <person name="Carlton J.M."/>
            <person name="Hirt R.P."/>
            <person name="Silva J.C."/>
            <person name="Delcher A.L."/>
            <person name="Schatz M."/>
            <person name="Zhao Q."/>
            <person name="Wortman J.R."/>
            <person name="Bidwell S.L."/>
            <person name="Alsmark U.C.M."/>
            <person name="Besteiro S."/>
            <person name="Sicheritz-Ponten T."/>
            <person name="Noel C.J."/>
            <person name="Dacks J.B."/>
            <person name="Foster P.G."/>
            <person name="Simillion C."/>
            <person name="Van de Peer Y."/>
            <person name="Miranda-Saavedra D."/>
            <person name="Barton G.J."/>
            <person name="Westrop G.D."/>
            <person name="Mueller S."/>
            <person name="Dessi D."/>
            <person name="Fiori P.L."/>
            <person name="Ren Q."/>
            <person name="Paulsen I."/>
            <person name="Zhang H."/>
            <person name="Bastida-Corcuera F.D."/>
            <person name="Simoes-Barbosa A."/>
            <person name="Brown M.T."/>
            <person name="Hayes R.D."/>
            <person name="Mukherjee M."/>
            <person name="Okumura C.Y."/>
            <person name="Schneider R."/>
            <person name="Smith A.J."/>
            <person name="Vanacova S."/>
            <person name="Villalvazo M."/>
            <person name="Haas B.J."/>
            <person name="Pertea M."/>
            <person name="Feldblyum T.V."/>
            <person name="Utterback T.R."/>
            <person name="Shu C.L."/>
            <person name="Osoegawa K."/>
            <person name="de Jong P.J."/>
            <person name="Hrdy I."/>
            <person name="Horvathova L."/>
            <person name="Zubacova Z."/>
            <person name="Dolezal P."/>
            <person name="Malik S.B."/>
            <person name="Logsdon J.M. Jr."/>
            <person name="Henze K."/>
            <person name="Gupta A."/>
            <person name="Wang C.C."/>
            <person name="Dunne R.L."/>
            <person name="Upcroft J.A."/>
            <person name="Upcroft P."/>
            <person name="White O."/>
            <person name="Salzberg S.L."/>
            <person name="Tang P."/>
            <person name="Chiu C.-H."/>
            <person name="Lee Y.-S."/>
            <person name="Embley T.M."/>
            <person name="Coombs G.H."/>
            <person name="Mottram J.C."/>
            <person name="Tachezy J."/>
            <person name="Fraser-Liggett C.M."/>
            <person name="Johnson P.J."/>
        </authorList>
    </citation>
    <scope>NUCLEOTIDE SEQUENCE [LARGE SCALE GENOMIC DNA]</scope>
    <source>
        <strain evidence="2">G3</strain>
    </source>
</reference>
<dbReference type="GO" id="GO:0003682">
    <property type="term" value="F:chromatin binding"/>
    <property type="evidence" value="ECO:0000318"/>
    <property type="project" value="GO_Central"/>
</dbReference>
<dbReference type="GO" id="GO:0000796">
    <property type="term" value="C:condensin complex"/>
    <property type="evidence" value="ECO:0000318"/>
    <property type="project" value="GO_Central"/>
</dbReference>
<keyword evidence="1" id="KW-0175">Coiled coil</keyword>
<dbReference type="InParanoid" id="A2G4T1"/>
<accession>A2G4T1</accession>
<feature type="coiled-coil region" evidence="1">
    <location>
        <begin position="302"/>
        <end position="329"/>
    </location>
</feature>
<sequence>MSLSYQGPDVVIGKEITEAKREGMLHHASSFIAEPSILKKTNPYNVYTQSVLLNVKSEDMISNLSVFQVNQDISEEYYNNNESILENRLTNLNQRIKYYDSRISAINEYILEVDSQINGYDTFLKNLQSLEDHHIDLKGKSDSNKFLNTTLSQIELLNNLIKKSDDLIKSRRAVRINIQSKISELKQKITEIELQFQNERTNLKNQLNTVQTVKSEAVQKFNQWKALCTESTKKNQSLIAEISNYKSQRKKTLDSIILLSVKNNQIANTVTSIQNSINSTKKMHKSITEQYENDVVAYMEYVTKLEGERKSISEQLKKIKREISEISKDHSDDNNLILSLDTLCKLKSRKIQLIDESNRMTSIKPIKYSLKLEKKMYKEEKLPIFKKIEDSIKRNYDTSAKLSQEITAMFQKNESLKNDVIFYGSQLDQIFLNAVSEVNQNLSKSVKSRNSADLKVELHNMTIERHKVVINKKKIVKDLKSKVEFLQLKNSKSIASLYRKKDEYDELNYRYKFDTRFKMTESQRSAIYSMIWLKRLVRNEIHIINSSTTETEAFLRSWIFQLDKVQKFIKCKF</sequence>
<evidence type="ECO:0000313" key="2">
    <source>
        <dbReference type="EMBL" id="EAX87837.1"/>
    </source>
</evidence>
<dbReference type="GO" id="GO:0007076">
    <property type="term" value="P:mitotic chromosome condensation"/>
    <property type="evidence" value="ECO:0000318"/>
    <property type="project" value="GO_Central"/>
</dbReference>
<dbReference type="VEuPathDB" id="TrichDB:TVAG_365100"/>
<proteinExistence type="predicted"/>
<dbReference type="VEuPathDB" id="TrichDB:TVAGG3_0891680"/>
<feature type="coiled-coil region" evidence="1">
    <location>
        <begin position="175"/>
        <end position="202"/>
    </location>
</feature>